<sequence>MLAHPSCHPGSRFQDLHEREAQLNTMGYPTKLPRGSVVGTGRLALLAAPLTLSLAMAAPSPTVAQQKMDEVVVTATRVPTRIEEVGASVTVIDRQEIEEQQYRTVTEALHTVPGLRMVSNGPRGTTTSIFMRGANSNQTLVLLDGQRISNPGTPSGAFNFADLTTDNIERIEVVRGPQSALYGSDAIAGVINIITRRPERAGVRGSASVEGGTLGTFKGSGNLRGRQGRVSFDATLSGITTDGDTITPERYRPAGAPAEDDSYQLLKAAGRLGIDLSEQLDASFYAEVTDSELDLDDNPEDPNSVEQTRRYITGAELSGHFWDGRYRPTLSLGYTDFRRDNDNRPDAFSGTRTNTVNEGSRASASFENELDVHDDHTLILGAEVYEESFKSSGVQDFSGFIQRQRSDADATTTALFLQDVYQLTSQLSGTIGVRYDKPEDFDGQVTWHVAPSYEIEATGTRLKGSVGTGFKTPSLFERFGFTPSNSGTAFRGNPDLDAEKSFGWEVGFEQPLLDSRVRFGATYFQNDIEDGVTTVFDSNFNSTTVNNADIETSGVETFVAVEPLDRLSVRVDYTYLSAEDADTGQSLVRRPKHKVTVQARWRPTDRLTLSGGLRGIAGVTDIGLNGGRVDLNDYLVARVAGSYRINDWSEITARVENLTNNDYETADGFKAPGLEAFVGTRLSF</sequence>
<evidence type="ECO:0000256" key="3">
    <source>
        <dbReference type="ARBA" id="ARBA00022452"/>
    </source>
</evidence>
<evidence type="ECO:0000313" key="14">
    <source>
        <dbReference type="EMBL" id="MBK1697878.1"/>
    </source>
</evidence>
<dbReference type="InterPro" id="IPR012910">
    <property type="entry name" value="Plug_dom"/>
</dbReference>
<protein>
    <submittedName>
        <fullName evidence="14">TonB-dependent receptor</fullName>
    </submittedName>
</protein>
<dbReference type="Pfam" id="PF00593">
    <property type="entry name" value="TonB_dep_Rec_b-barrel"/>
    <property type="match status" value="1"/>
</dbReference>
<comment type="caution">
    <text evidence="14">The sequence shown here is derived from an EMBL/GenBank/DDBJ whole genome shotgun (WGS) entry which is preliminary data.</text>
</comment>
<keyword evidence="14" id="KW-0675">Receptor</keyword>
<keyword evidence="2 10" id="KW-0813">Transport</keyword>
<reference evidence="14" key="1">
    <citation type="submission" date="2017-08" db="EMBL/GenBank/DDBJ databases">
        <authorList>
            <person name="Imhoff J.F."/>
            <person name="Rahn T."/>
            <person name="Kuenzel S."/>
            <person name="Neulinger S.C."/>
        </authorList>
    </citation>
    <scope>NUCLEOTIDE SEQUENCE</scope>
    <source>
        <strain evidence="14">DSM 9154</strain>
    </source>
</reference>
<gene>
    <name evidence="14" type="ORF">CKO21_11560</name>
</gene>
<evidence type="ECO:0000256" key="1">
    <source>
        <dbReference type="ARBA" id="ARBA00004571"/>
    </source>
</evidence>
<evidence type="ECO:0000259" key="13">
    <source>
        <dbReference type="Pfam" id="PF07715"/>
    </source>
</evidence>
<dbReference type="InterPro" id="IPR037066">
    <property type="entry name" value="Plug_dom_sf"/>
</dbReference>
<accession>A0A934QJ76</accession>
<keyword evidence="5" id="KW-0732">Signal</keyword>
<dbReference type="AlphaFoldDB" id="A0A934QJ76"/>
<dbReference type="InterPro" id="IPR000531">
    <property type="entry name" value="Beta-barrel_TonB"/>
</dbReference>
<evidence type="ECO:0000256" key="2">
    <source>
        <dbReference type="ARBA" id="ARBA00022448"/>
    </source>
</evidence>
<keyword evidence="3 10" id="KW-1134">Transmembrane beta strand</keyword>
<dbReference type="CDD" id="cd01347">
    <property type="entry name" value="ligand_gated_channel"/>
    <property type="match status" value="1"/>
</dbReference>
<keyword evidence="9 10" id="KW-0998">Cell outer membrane</keyword>
<evidence type="ECO:0000256" key="4">
    <source>
        <dbReference type="ARBA" id="ARBA00022692"/>
    </source>
</evidence>
<evidence type="ECO:0000313" key="15">
    <source>
        <dbReference type="Proteomes" id="UP000778970"/>
    </source>
</evidence>
<evidence type="ECO:0000259" key="12">
    <source>
        <dbReference type="Pfam" id="PF00593"/>
    </source>
</evidence>
<reference evidence="14" key="2">
    <citation type="journal article" date="2020" name="Microorganisms">
        <title>Osmotic Adaptation and Compatible Solute Biosynthesis of Phototrophic Bacteria as Revealed from Genome Analyses.</title>
        <authorList>
            <person name="Imhoff J.F."/>
            <person name="Rahn T."/>
            <person name="Kunzel S."/>
            <person name="Keller A."/>
            <person name="Neulinger S.C."/>
        </authorList>
    </citation>
    <scope>NUCLEOTIDE SEQUENCE</scope>
    <source>
        <strain evidence="14">DSM 9154</strain>
    </source>
</reference>
<evidence type="ECO:0000256" key="5">
    <source>
        <dbReference type="ARBA" id="ARBA00022729"/>
    </source>
</evidence>
<name>A0A934QJ76_9PROT</name>
<comment type="subcellular location">
    <subcellularLocation>
        <location evidence="1 10">Cell outer membrane</location>
        <topology evidence="1 10">Multi-pass membrane protein</topology>
    </subcellularLocation>
</comment>
<dbReference type="SUPFAM" id="SSF56935">
    <property type="entry name" value="Porins"/>
    <property type="match status" value="1"/>
</dbReference>
<dbReference type="PROSITE" id="PS52016">
    <property type="entry name" value="TONB_DEPENDENT_REC_3"/>
    <property type="match status" value="1"/>
</dbReference>
<evidence type="ECO:0000256" key="8">
    <source>
        <dbReference type="ARBA" id="ARBA00023136"/>
    </source>
</evidence>
<comment type="similarity">
    <text evidence="10 11">Belongs to the TonB-dependent receptor family.</text>
</comment>
<dbReference type="InterPro" id="IPR039426">
    <property type="entry name" value="TonB-dep_rcpt-like"/>
</dbReference>
<keyword evidence="7 11" id="KW-0798">TonB box</keyword>
<keyword evidence="6" id="KW-0406">Ion transport</keyword>
<feature type="domain" description="TonB-dependent receptor-like beta-barrel" evidence="12">
    <location>
        <begin position="293"/>
        <end position="658"/>
    </location>
</feature>
<dbReference type="Proteomes" id="UP000778970">
    <property type="component" value="Unassembled WGS sequence"/>
</dbReference>
<dbReference type="InterPro" id="IPR036942">
    <property type="entry name" value="Beta-barrel_TonB_sf"/>
</dbReference>
<dbReference type="Gene3D" id="2.40.170.20">
    <property type="entry name" value="TonB-dependent receptor, beta-barrel domain"/>
    <property type="match status" value="1"/>
</dbReference>
<dbReference type="PANTHER" id="PTHR30069">
    <property type="entry name" value="TONB-DEPENDENT OUTER MEMBRANE RECEPTOR"/>
    <property type="match status" value="1"/>
</dbReference>
<dbReference type="GO" id="GO:0015889">
    <property type="term" value="P:cobalamin transport"/>
    <property type="evidence" value="ECO:0007669"/>
    <property type="project" value="TreeGrafter"/>
</dbReference>
<evidence type="ECO:0000256" key="9">
    <source>
        <dbReference type="ARBA" id="ARBA00023237"/>
    </source>
</evidence>
<organism evidence="14 15">
    <name type="scientific">Rhodovibrio salinarum</name>
    <dbReference type="NCBI Taxonomy" id="1087"/>
    <lineage>
        <taxon>Bacteria</taxon>
        <taxon>Pseudomonadati</taxon>
        <taxon>Pseudomonadota</taxon>
        <taxon>Alphaproteobacteria</taxon>
        <taxon>Rhodospirillales</taxon>
        <taxon>Rhodovibrionaceae</taxon>
        <taxon>Rhodovibrio</taxon>
    </lineage>
</organism>
<evidence type="ECO:0000256" key="10">
    <source>
        <dbReference type="PROSITE-ProRule" id="PRU01360"/>
    </source>
</evidence>
<keyword evidence="15" id="KW-1185">Reference proteome</keyword>
<dbReference type="Pfam" id="PF07715">
    <property type="entry name" value="Plug"/>
    <property type="match status" value="1"/>
</dbReference>
<dbReference type="PANTHER" id="PTHR30069:SF53">
    <property type="entry name" value="COLICIN I RECEPTOR-RELATED"/>
    <property type="match status" value="1"/>
</dbReference>
<keyword evidence="4 10" id="KW-0812">Transmembrane</keyword>
<evidence type="ECO:0000256" key="11">
    <source>
        <dbReference type="RuleBase" id="RU003357"/>
    </source>
</evidence>
<feature type="domain" description="TonB-dependent receptor plug" evidence="13">
    <location>
        <begin position="83"/>
        <end position="190"/>
    </location>
</feature>
<keyword evidence="8 10" id="KW-0472">Membrane</keyword>
<dbReference type="EMBL" id="NRRE01000026">
    <property type="protein sequence ID" value="MBK1697878.1"/>
    <property type="molecule type" value="Genomic_DNA"/>
</dbReference>
<evidence type="ECO:0000256" key="7">
    <source>
        <dbReference type="ARBA" id="ARBA00023077"/>
    </source>
</evidence>
<dbReference type="GO" id="GO:0006811">
    <property type="term" value="P:monoatomic ion transport"/>
    <property type="evidence" value="ECO:0007669"/>
    <property type="project" value="UniProtKB-KW"/>
</dbReference>
<dbReference type="GO" id="GO:0009279">
    <property type="term" value="C:cell outer membrane"/>
    <property type="evidence" value="ECO:0007669"/>
    <property type="project" value="UniProtKB-SubCell"/>
</dbReference>
<dbReference type="Gene3D" id="2.170.130.10">
    <property type="entry name" value="TonB-dependent receptor, plug domain"/>
    <property type="match status" value="1"/>
</dbReference>
<evidence type="ECO:0000256" key="6">
    <source>
        <dbReference type="ARBA" id="ARBA00023065"/>
    </source>
</evidence>
<proteinExistence type="inferred from homology"/>